<dbReference type="InterPro" id="IPR036179">
    <property type="entry name" value="Ig-like_dom_sf"/>
</dbReference>
<dbReference type="InterPro" id="IPR013783">
    <property type="entry name" value="Ig-like_fold"/>
</dbReference>
<organism evidence="3">
    <name type="scientific">Capitella teleta</name>
    <name type="common">Polychaete worm</name>
    <dbReference type="NCBI Taxonomy" id="283909"/>
    <lineage>
        <taxon>Eukaryota</taxon>
        <taxon>Metazoa</taxon>
        <taxon>Spiralia</taxon>
        <taxon>Lophotrochozoa</taxon>
        <taxon>Annelida</taxon>
        <taxon>Polychaeta</taxon>
        <taxon>Sedentaria</taxon>
        <taxon>Scolecida</taxon>
        <taxon>Capitellidae</taxon>
        <taxon>Capitella</taxon>
    </lineage>
</organism>
<accession>R7UML4</accession>
<evidence type="ECO:0000313" key="3">
    <source>
        <dbReference type="EMBL" id="ELU04487.1"/>
    </source>
</evidence>
<dbReference type="EnsemblMetazoa" id="CapteT112762">
    <property type="protein sequence ID" value="CapteP112762"/>
    <property type="gene ID" value="CapteG112762"/>
</dbReference>
<dbReference type="InterPro" id="IPR007110">
    <property type="entry name" value="Ig-like_dom"/>
</dbReference>
<dbReference type="Pfam" id="PF07679">
    <property type="entry name" value="I-set"/>
    <property type="match status" value="1"/>
</dbReference>
<feature type="domain" description="Ig-like" evidence="2">
    <location>
        <begin position="1"/>
        <end position="67"/>
    </location>
</feature>
<dbReference type="EMBL" id="AMQN01044751">
    <property type="status" value="NOT_ANNOTATED_CDS"/>
    <property type="molecule type" value="Genomic_DNA"/>
</dbReference>
<dbReference type="Proteomes" id="UP000014760">
    <property type="component" value="Unassembled WGS sequence"/>
</dbReference>
<keyword evidence="5" id="KW-1185">Reference proteome</keyword>
<keyword evidence="1" id="KW-0393">Immunoglobulin domain</keyword>
<dbReference type="AlphaFoldDB" id="R7UML4"/>
<reference evidence="5" key="1">
    <citation type="submission" date="2012-12" db="EMBL/GenBank/DDBJ databases">
        <authorList>
            <person name="Hellsten U."/>
            <person name="Grimwood J."/>
            <person name="Chapman J.A."/>
            <person name="Shapiro H."/>
            <person name="Aerts A."/>
            <person name="Otillar R.P."/>
            <person name="Terry A.Y."/>
            <person name="Boore J.L."/>
            <person name="Simakov O."/>
            <person name="Marletaz F."/>
            <person name="Cho S.-J."/>
            <person name="Edsinger-Gonzales E."/>
            <person name="Havlak P."/>
            <person name="Kuo D.-H."/>
            <person name="Larsson T."/>
            <person name="Lv J."/>
            <person name="Arendt D."/>
            <person name="Savage R."/>
            <person name="Osoegawa K."/>
            <person name="de Jong P."/>
            <person name="Lindberg D.R."/>
            <person name="Seaver E.C."/>
            <person name="Weisblat D.A."/>
            <person name="Putnam N.H."/>
            <person name="Grigoriev I.V."/>
            <person name="Rokhsar D.S."/>
        </authorList>
    </citation>
    <scope>NUCLEOTIDE SEQUENCE</scope>
    <source>
        <strain evidence="5">I ESC-2004</strain>
    </source>
</reference>
<dbReference type="InterPro" id="IPR003598">
    <property type="entry name" value="Ig_sub2"/>
</dbReference>
<evidence type="ECO:0000259" key="2">
    <source>
        <dbReference type="PROSITE" id="PS50835"/>
    </source>
</evidence>
<dbReference type="InterPro" id="IPR013098">
    <property type="entry name" value="Ig_I-set"/>
</dbReference>
<evidence type="ECO:0000313" key="4">
    <source>
        <dbReference type="EnsemblMetazoa" id="CapteP112762"/>
    </source>
</evidence>
<evidence type="ECO:0000256" key="1">
    <source>
        <dbReference type="ARBA" id="ARBA00023319"/>
    </source>
</evidence>
<dbReference type="EMBL" id="KB302245">
    <property type="protein sequence ID" value="ELU04487.1"/>
    <property type="molecule type" value="Genomic_DNA"/>
</dbReference>
<sequence length="83" mass="9452">FECQATSEPPPNLKWYHNGLEVTPTKRFNVTLIPEQFTTCLTIQNVCPADTGEYICKATNTLGESITKTFLRLKRMLSIFNIL</sequence>
<dbReference type="HOGENOM" id="CLU_145026_3_0_1"/>
<name>R7UML4_CAPTE</name>
<reference evidence="4" key="3">
    <citation type="submission" date="2015-06" db="UniProtKB">
        <authorList>
            <consortium name="EnsemblMetazoa"/>
        </authorList>
    </citation>
    <scope>IDENTIFICATION</scope>
</reference>
<evidence type="ECO:0000313" key="5">
    <source>
        <dbReference type="Proteomes" id="UP000014760"/>
    </source>
</evidence>
<dbReference type="SMART" id="SM00408">
    <property type="entry name" value="IGc2"/>
    <property type="match status" value="1"/>
</dbReference>
<dbReference type="FunFam" id="2.60.40.10:FF:000107">
    <property type="entry name" value="Myosin, light chain kinase a"/>
    <property type="match status" value="1"/>
</dbReference>
<dbReference type="PROSITE" id="PS50835">
    <property type="entry name" value="IG_LIKE"/>
    <property type="match status" value="1"/>
</dbReference>
<dbReference type="Gene3D" id="2.60.40.10">
    <property type="entry name" value="Immunoglobulins"/>
    <property type="match status" value="1"/>
</dbReference>
<gene>
    <name evidence="3" type="ORF">CAPTEDRAFT_112762</name>
</gene>
<dbReference type="SUPFAM" id="SSF48726">
    <property type="entry name" value="Immunoglobulin"/>
    <property type="match status" value="1"/>
</dbReference>
<reference evidence="3 5" key="2">
    <citation type="journal article" date="2013" name="Nature">
        <title>Insights into bilaterian evolution from three spiralian genomes.</title>
        <authorList>
            <person name="Simakov O."/>
            <person name="Marletaz F."/>
            <person name="Cho S.J."/>
            <person name="Edsinger-Gonzales E."/>
            <person name="Havlak P."/>
            <person name="Hellsten U."/>
            <person name="Kuo D.H."/>
            <person name="Larsson T."/>
            <person name="Lv J."/>
            <person name="Arendt D."/>
            <person name="Savage R."/>
            <person name="Osoegawa K."/>
            <person name="de Jong P."/>
            <person name="Grimwood J."/>
            <person name="Chapman J.A."/>
            <person name="Shapiro H."/>
            <person name="Aerts A."/>
            <person name="Otillar R.P."/>
            <person name="Terry A.Y."/>
            <person name="Boore J.L."/>
            <person name="Grigoriev I.V."/>
            <person name="Lindberg D.R."/>
            <person name="Seaver E.C."/>
            <person name="Weisblat D.A."/>
            <person name="Putnam N.H."/>
            <person name="Rokhsar D.S."/>
        </authorList>
    </citation>
    <scope>NUCLEOTIDE SEQUENCE</scope>
    <source>
        <strain evidence="3 5">I ESC-2004</strain>
    </source>
</reference>
<feature type="non-terminal residue" evidence="3">
    <location>
        <position position="1"/>
    </location>
</feature>
<dbReference type="PANTHER" id="PTHR47633">
    <property type="entry name" value="IMMUNOGLOBULIN"/>
    <property type="match status" value="1"/>
</dbReference>
<proteinExistence type="predicted"/>
<dbReference type="STRING" id="283909.R7UML4"/>
<protein>
    <recommendedName>
        <fullName evidence="2">Ig-like domain-containing protein</fullName>
    </recommendedName>
</protein>
<dbReference type="OrthoDB" id="6262914at2759"/>